<evidence type="ECO:0000256" key="3">
    <source>
        <dbReference type="ARBA" id="ARBA00004613"/>
    </source>
</evidence>
<accession>A0A4X2LV91</accession>
<keyword evidence="9" id="KW-0539">Nucleus</keyword>
<keyword evidence="14" id="KW-1185">Reference proteome</keyword>
<reference evidence="14" key="1">
    <citation type="submission" date="2018-12" db="EMBL/GenBank/DDBJ databases">
        <authorList>
            <person name="Yazar S."/>
        </authorList>
    </citation>
    <scope>NUCLEOTIDE SEQUENCE [LARGE SCALE GENOMIC DNA]</scope>
</reference>
<evidence type="ECO:0000256" key="10">
    <source>
        <dbReference type="SAM" id="Coils"/>
    </source>
</evidence>
<evidence type="ECO:0000256" key="8">
    <source>
        <dbReference type="ARBA" id="ARBA00022859"/>
    </source>
</evidence>
<evidence type="ECO:0000256" key="2">
    <source>
        <dbReference type="ARBA" id="ARBA00004496"/>
    </source>
</evidence>
<feature type="domain" description="NID" evidence="11">
    <location>
        <begin position="216"/>
        <end position="306"/>
    </location>
</feature>
<reference evidence="13" key="3">
    <citation type="submission" date="2025-09" db="UniProtKB">
        <authorList>
            <consortium name="Ensembl"/>
        </authorList>
    </citation>
    <scope>IDENTIFICATION</scope>
</reference>
<dbReference type="GO" id="GO:0042802">
    <property type="term" value="F:identical protein binding"/>
    <property type="evidence" value="ECO:0007669"/>
    <property type="project" value="Ensembl"/>
</dbReference>
<evidence type="ECO:0000256" key="1">
    <source>
        <dbReference type="ARBA" id="ARBA00004123"/>
    </source>
</evidence>
<dbReference type="GO" id="GO:0008285">
    <property type="term" value="P:negative regulation of cell population proliferation"/>
    <property type="evidence" value="ECO:0007669"/>
    <property type="project" value="Ensembl"/>
</dbReference>
<dbReference type="GO" id="GO:0005654">
    <property type="term" value="C:nucleoplasm"/>
    <property type="evidence" value="ECO:0007669"/>
    <property type="project" value="Ensembl"/>
</dbReference>
<evidence type="ECO:0000256" key="6">
    <source>
        <dbReference type="ARBA" id="ARBA00022525"/>
    </source>
</evidence>
<dbReference type="CTD" id="9111"/>
<name>A0A4X2LV91_VOMUR</name>
<sequence length="332" mass="38058">MVTAQEEDLQQLLEEFLEDKKNKQIEEKLKQLIEDPKNDIQKSIDEMIKTNTDLEMEIKKLETELERPSSYMIKKNVPKKKMKFTSVESPEDDSQYLNISCSFQVTTQFEYELQQGQALITFEDEQVAQNVIKTGKHLVQLENEKVKLTAKAVPLKTSLSLQVNTKISKKKIDVAEIPDVLSEEQMRDKLALSFSKSHYGGGEVEHVEYHKNSRTAVITFLENGVADNILKRKEYPLYTSTNSYQIVYVSPHVEKQIEKLQVFSGISKRTVLLMGLKNIQEDEEIIEDEIHIHFQKGSNGGGDVEVVKCALKKPQIAYFEPDLDQGCLTWGL</sequence>
<keyword evidence="10" id="KW-0175">Coiled coil</keyword>
<protein>
    <submittedName>
        <fullName evidence="13">N-myc and STAT interactor</fullName>
    </submittedName>
</protein>
<dbReference type="GeneID" id="114054386"/>
<evidence type="ECO:0000256" key="4">
    <source>
        <dbReference type="ARBA" id="ARBA00010081"/>
    </source>
</evidence>
<reference evidence="13" key="2">
    <citation type="submission" date="2025-08" db="UniProtKB">
        <authorList>
            <consortium name="Ensembl"/>
        </authorList>
    </citation>
    <scope>IDENTIFICATION</scope>
</reference>
<evidence type="ECO:0000313" key="14">
    <source>
        <dbReference type="Proteomes" id="UP000314987"/>
    </source>
</evidence>
<dbReference type="AlphaFoldDB" id="A0A4X2LV91"/>
<dbReference type="RefSeq" id="XP_027733375.1">
    <property type="nucleotide sequence ID" value="XM_027877574.1"/>
</dbReference>
<evidence type="ECO:0000256" key="5">
    <source>
        <dbReference type="ARBA" id="ARBA00022490"/>
    </source>
</evidence>
<dbReference type="PANTHER" id="PTHR15225">
    <property type="entry name" value="INTERFERON-INDUCED PROTEIN 35/NMI N-MYC/STAT INTERACTING PROTEIN"/>
    <property type="match status" value="1"/>
</dbReference>
<dbReference type="GO" id="GO:0016020">
    <property type="term" value="C:membrane"/>
    <property type="evidence" value="ECO:0007669"/>
    <property type="project" value="Ensembl"/>
</dbReference>
<dbReference type="OMA" id="PHCRVSK"/>
<evidence type="ECO:0000313" key="13">
    <source>
        <dbReference type="Ensembl" id="ENSVURP00010025536.1"/>
    </source>
</evidence>
<dbReference type="OrthoDB" id="9903237at2759"/>
<feature type="domain" description="Nmi/IFP 35" evidence="12">
    <location>
        <begin position="44"/>
        <end position="117"/>
    </location>
</feature>
<dbReference type="InterPro" id="IPR009938">
    <property type="entry name" value="Nmi/IFP35_N"/>
</dbReference>
<dbReference type="PANTHER" id="PTHR15225:SF4">
    <property type="entry name" value="N-MYC-INTERACTOR"/>
    <property type="match status" value="1"/>
</dbReference>
<dbReference type="GO" id="GO:0045087">
    <property type="term" value="P:innate immune response"/>
    <property type="evidence" value="ECO:0007669"/>
    <property type="project" value="UniProtKB-KW"/>
</dbReference>
<proteinExistence type="inferred from homology"/>
<dbReference type="GO" id="GO:1901224">
    <property type="term" value="P:positive regulation of non-canonical NF-kappaB signal transduction"/>
    <property type="evidence" value="ECO:0007669"/>
    <property type="project" value="Ensembl"/>
</dbReference>
<keyword evidence="5" id="KW-0963">Cytoplasm</keyword>
<dbReference type="GO" id="GO:0005615">
    <property type="term" value="C:extracellular space"/>
    <property type="evidence" value="ECO:0007669"/>
    <property type="project" value="Ensembl"/>
</dbReference>
<dbReference type="Gene3D" id="3.30.70.330">
    <property type="match status" value="1"/>
</dbReference>
<keyword evidence="6" id="KW-0964">Secreted</keyword>
<comment type="similarity">
    <text evidence="4">Belongs to the NMI family.</text>
</comment>
<keyword evidence="8" id="KW-0391">Immunity</keyword>
<dbReference type="Pfam" id="PF07292">
    <property type="entry name" value="NID"/>
    <property type="match status" value="2"/>
</dbReference>
<dbReference type="RefSeq" id="XP_027733374.1">
    <property type="nucleotide sequence ID" value="XM_027877573.1"/>
</dbReference>
<dbReference type="GO" id="GO:0005829">
    <property type="term" value="C:cytosol"/>
    <property type="evidence" value="ECO:0007669"/>
    <property type="project" value="Ensembl"/>
</dbReference>
<keyword evidence="7" id="KW-0399">Innate immunity</keyword>
<gene>
    <name evidence="13" type="primary">NMI</name>
</gene>
<dbReference type="Proteomes" id="UP000314987">
    <property type="component" value="Unassembled WGS sequence"/>
</dbReference>
<evidence type="ECO:0000259" key="12">
    <source>
        <dbReference type="Pfam" id="PF07334"/>
    </source>
</evidence>
<evidence type="ECO:0000256" key="7">
    <source>
        <dbReference type="ARBA" id="ARBA00022588"/>
    </source>
</evidence>
<evidence type="ECO:0000259" key="11">
    <source>
        <dbReference type="Pfam" id="PF07292"/>
    </source>
</evidence>
<dbReference type="Pfam" id="PF07334">
    <property type="entry name" value="IFP_35_N"/>
    <property type="match status" value="1"/>
</dbReference>
<dbReference type="Ensembl" id="ENSVURT00010029069.1">
    <property type="protein sequence ID" value="ENSVURP00010025536.1"/>
    <property type="gene ID" value="ENSVURG00010019539.1"/>
</dbReference>
<dbReference type="InterPro" id="IPR012677">
    <property type="entry name" value="Nucleotide-bd_a/b_plait_sf"/>
</dbReference>
<dbReference type="GO" id="GO:0045824">
    <property type="term" value="P:negative regulation of innate immune response"/>
    <property type="evidence" value="ECO:0007669"/>
    <property type="project" value="Ensembl"/>
</dbReference>
<feature type="coiled-coil region" evidence="10">
    <location>
        <begin position="6"/>
        <end position="64"/>
    </location>
</feature>
<organism evidence="13 14">
    <name type="scientific">Vombatus ursinus</name>
    <name type="common">Common wombat</name>
    <dbReference type="NCBI Taxonomy" id="29139"/>
    <lineage>
        <taxon>Eukaryota</taxon>
        <taxon>Metazoa</taxon>
        <taxon>Chordata</taxon>
        <taxon>Craniata</taxon>
        <taxon>Vertebrata</taxon>
        <taxon>Euteleostomi</taxon>
        <taxon>Mammalia</taxon>
        <taxon>Metatheria</taxon>
        <taxon>Diprotodontia</taxon>
        <taxon>Vombatidae</taxon>
        <taxon>Vombatus</taxon>
    </lineage>
</organism>
<dbReference type="GeneTree" id="ENSGT00530000063686"/>
<dbReference type="STRING" id="29139.ENSVURP00010025536"/>
<dbReference type="GO" id="GO:1901223">
    <property type="term" value="P:negative regulation of non-canonical NF-kappaB signal transduction"/>
    <property type="evidence" value="ECO:0007669"/>
    <property type="project" value="Ensembl"/>
</dbReference>
<dbReference type="GO" id="GO:0002281">
    <property type="term" value="P:macrophage activation involved in immune response"/>
    <property type="evidence" value="ECO:0007669"/>
    <property type="project" value="Ensembl"/>
</dbReference>
<dbReference type="InterPro" id="IPR009909">
    <property type="entry name" value="Nmi/IFP35_dom"/>
</dbReference>
<feature type="domain" description="NID" evidence="11">
    <location>
        <begin position="118"/>
        <end position="206"/>
    </location>
</feature>
<comment type="subcellular location">
    <subcellularLocation>
        <location evidence="2">Cytoplasm</location>
    </subcellularLocation>
    <subcellularLocation>
        <location evidence="1">Nucleus</location>
    </subcellularLocation>
    <subcellularLocation>
        <location evidence="3">Secreted</location>
    </subcellularLocation>
</comment>
<evidence type="ECO:0000256" key="9">
    <source>
        <dbReference type="ARBA" id="ARBA00023242"/>
    </source>
</evidence>
<dbReference type="FunFam" id="3.30.70.330:FF:000300">
    <property type="entry name" value="Interferon-induced protein 35"/>
    <property type="match status" value="1"/>
</dbReference>